<feature type="non-terminal residue" evidence="2">
    <location>
        <position position="259"/>
    </location>
</feature>
<feature type="compositionally biased region" description="Low complexity" evidence="1">
    <location>
        <begin position="170"/>
        <end position="187"/>
    </location>
</feature>
<keyword evidence="3" id="KW-1185">Reference proteome</keyword>
<comment type="caution">
    <text evidence="2">The sequence shown here is derived from an EMBL/GenBank/DDBJ whole genome shotgun (WGS) entry which is preliminary data.</text>
</comment>
<protein>
    <submittedName>
        <fullName evidence="2">Uncharacterized protein</fullName>
    </submittedName>
</protein>
<accession>A0AAV2QVC6</accession>
<dbReference type="EMBL" id="CAXKWB010012131">
    <property type="protein sequence ID" value="CAL4103435.1"/>
    <property type="molecule type" value="Genomic_DNA"/>
</dbReference>
<dbReference type="AlphaFoldDB" id="A0AAV2QVC6"/>
<dbReference type="Proteomes" id="UP001497623">
    <property type="component" value="Unassembled WGS sequence"/>
</dbReference>
<evidence type="ECO:0000256" key="1">
    <source>
        <dbReference type="SAM" id="MobiDB-lite"/>
    </source>
</evidence>
<name>A0AAV2QVC6_MEGNR</name>
<organism evidence="2 3">
    <name type="scientific">Meganyctiphanes norvegica</name>
    <name type="common">Northern krill</name>
    <name type="synonym">Thysanopoda norvegica</name>
    <dbReference type="NCBI Taxonomy" id="48144"/>
    <lineage>
        <taxon>Eukaryota</taxon>
        <taxon>Metazoa</taxon>
        <taxon>Ecdysozoa</taxon>
        <taxon>Arthropoda</taxon>
        <taxon>Crustacea</taxon>
        <taxon>Multicrustacea</taxon>
        <taxon>Malacostraca</taxon>
        <taxon>Eumalacostraca</taxon>
        <taxon>Eucarida</taxon>
        <taxon>Euphausiacea</taxon>
        <taxon>Euphausiidae</taxon>
        <taxon>Meganyctiphanes</taxon>
    </lineage>
</organism>
<reference evidence="2 3" key="1">
    <citation type="submission" date="2024-05" db="EMBL/GenBank/DDBJ databases">
        <authorList>
            <person name="Wallberg A."/>
        </authorList>
    </citation>
    <scope>NUCLEOTIDE SEQUENCE [LARGE SCALE GENOMIC DNA]</scope>
</reference>
<feature type="compositionally biased region" description="Gly residues" evidence="1">
    <location>
        <begin position="131"/>
        <end position="167"/>
    </location>
</feature>
<proteinExistence type="predicted"/>
<sequence>MSRLGRKPLCLHNDAICLPHIKDKSLWASKRLKCDFPNVCLKNHDEKYSRYKARSTVTTVKKIWRTQFLHPHDVGRFTGDFIMYFSYYRLKICKNRSLKKLASRFCMQFVEQPNMSEPNPDLSALNKNSGGSSGGGTGNAGSGSGQGGPNNGPGPIGTGNSVTGGDGNSATQNNILTNNSNNRASNDSIRDPRLQKPSSNGGNSDPRISKGGGGNNNSTVASNGHAHNAPLRHSQANNVASNKSRLGNNTSMNRAGNKR</sequence>
<evidence type="ECO:0000313" key="2">
    <source>
        <dbReference type="EMBL" id="CAL4103435.1"/>
    </source>
</evidence>
<feature type="region of interest" description="Disordered" evidence="1">
    <location>
        <begin position="116"/>
        <end position="259"/>
    </location>
</feature>
<gene>
    <name evidence="2" type="ORF">MNOR_LOCUS17559</name>
</gene>
<feature type="compositionally biased region" description="Polar residues" evidence="1">
    <location>
        <begin position="234"/>
        <end position="259"/>
    </location>
</feature>
<evidence type="ECO:0000313" key="3">
    <source>
        <dbReference type="Proteomes" id="UP001497623"/>
    </source>
</evidence>